<evidence type="ECO:0000313" key="2">
    <source>
        <dbReference type="Proteomes" id="UP000076858"/>
    </source>
</evidence>
<protein>
    <submittedName>
        <fullName evidence="1">Uncharacterized protein</fullName>
    </submittedName>
</protein>
<gene>
    <name evidence="1" type="ORF">APZ42_003773</name>
</gene>
<dbReference type="EMBL" id="LRGB01011699">
    <property type="protein sequence ID" value="KZS00078.1"/>
    <property type="molecule type" value="Genomic_DNA"/>
</dbReference>
<feature type="non-terminal residue" evidence="1">
    <location>
        <position position="1"/>
    </location>
</feature>
<dbReference type="AlphaFoldDB" id="A0A164HFI3"/>
<evidence type="ECO:0000313" key="1">
    <source>
        <dbReference type="EMBL" id="KZS00078.1"/>
    </source>
</evidence>
<organism evidence="1 2">
    <name type="scientific">Daphnia magna</name>
    <dbReference type="NCBI Taxonomy" id="35525"/>
    <lineage>
        <taxon>Eukaryota</taxon>
        <taxon>Metazoa</taxon>
        <taxon>Ecdysozoa</taxon>
        <taxon>Arthropoda</taxon>
        <taxon>Crustacea</taxon>
        <taxon>Branchiopoda</taxon>
        <taxon>Diplostraca</taxon>
        <taxon>Cladocera</taxon>
        <taxon>Anomopoda</taxon>
        <taxon>Daphniidae</taxon>
        <taxon>Daphnia</taxon>
    </lineage>
</organism>
<comment type="caution">
    <text evidence="1">The sequence shown here is derived from an EMBL/GenBank/DDBJ whole genome shotgun (WGS) entry which is preliminary data.</text>
</comment>
<proteinExistence type="predicted"/>
<sequence length="47" mass="5327">PQEALITVAQQVALQQLNTIHKNQPTMHVLPPSSRIQFHAWQIAKLT</sequence>
<dbReference type="Proteomes" id="UP000076858">
    <property type="component" value="Unassembled WGS sequence"/>
</dbReference>
<keyword evidence="2" id="KW-1185">Reference proteome</keyword>
<accession>A0A164HFI3</accession>
<reference evidence="1 2" key="1">
    <citation type="submission" date="2016-03" db="EMBL/GenBank/DDBJ databases">
        <title>EvidentialGene: Evidence-directed Construction of Genes on Genomes.</title>
        <authorList>
            <person name="Gilbert D.G."/>
            <person name="Choi J.-H."/>
            <person name="Mockaitis K."/>
            <person name="Colbourne J."/>
            <person name="Pfrender M."/>
        </authorList>
    </citation>
    <scope>NUCLEOTIDE SEQUENCE [LARGE SCALE GENOMIC DNA]</scope>
    <source>
        <strain evidence="1 2">Xinb3</strain>
        <tissue evidence="1">Complete organism</tissue>
    </source>
</reference>
<name>A0A164HFI3_9CRUS</name>